<dbReference type="InterPro" id="IPR057678">
    <property type="entry name" value="DUF7918"/>
</dbReference>
<gene>
    <name evidence="3" type="ORF">HK100_009274</name>
</gene>
<proteinExistence type="predicted"/>
<comment type="caution">
    <text evidence="3">The sequence shown here is derived from an EMBL/GenBank/DDBJ whole genome shotgun (WGS) entry which is preliminary data.</text>
</comment>
<accession>A0AAD5XF71</accession>
<sequence length="297" mass="32649">MILTLPSNHPNFRGAIVTIAVLIDGEDGSSLEYCPLEELTEPSPDITVVYNRYIESKIGKDYKILIDVRNPSSNDALNTFAPGTLHLSSEVYVDGVLARKGFHSNGRSLILGRQFGNFISRFSFVTPSVVTNGGLTGTSIESIGTVVIKLWIEVLQGECETIDEYNSMQSSEPPAINEKAKKGVFLSSATKYHKPEKHASRTVQSIRLSDKPLLKLVFHCNTREFLDLEILPKMTNRTGGESSTDTVGTKRKRGIPNSSKPKAQDESGFQRESNDDVIFQGIVSAKKVVEIIDLTGD</sequence>
<reference evidence="3" key="1">
    <citation type="submission" date="2020-05" db="EMBL/GenBank/DDBJ databases">
        <title>Phylogenomic resolution of chytrid fungi.</title>
        <authorList>
            <person name="Stajich J.E."/>
            <person name="Amses K."/>
            <person name="Simmons R."/>
            <person name="Seto K."/>
            <person name="Myers J."/>
            <person name="Bonds A."/>
            <person name="Quandt C.A."/>
            <person name="Barry K."/>
            <person name="Liu P."/>
            <person name="Grigoriev I."/>
            <person name="Longcore J.E."/>
            <person name="James T.Y."/>
        </authorList>
    </citation>
    <scope>NUCLEOTIDE SEQUENCE</scope>
    <source>
        <strain evidence="3">JEL0513</strain>
    </source>
</reference>
<organism evidence="3 4">
    <name type="scientific">Physocladia obscura</name>
    <dbReference type="NCBI Taxonomy" id="109957"/>
    <lineage>
        <taxon>Eukaryota</taxon>
        <taxon>Fungi</taxon>
        <taxon>Fungi incertae sedis</taxon>
        <taxon>Chytridiomycota</taxon>
        <taxon>Chytridiomycota incertae sedis</taxon>
        <taxon>Chytridiomycetes</taxon>
        <taxon>Chytridiales</taxon>
        <taxon>Chytriomycetaceae</taxon>
        <taxon>Physocladia</taxon>
    </lineage>
</organism>
<evidence type="ECO:0000313" key="4">
    <source>
        <dbReference type="Proteomes" id="UP001211907"/>
    </source>
</evidence>
<feature type="domain" description="DUF7918" evidence="2">
    <location>
        <begin position="32"/>
        <end position="226"/>
    </location>
</feature>
<dbReference type="Pfam" id="PF25534">
    <property type="entry name" value="DUF7918"/>
    <property type="match status" value="1"/>
</dbReference>
<dbReference type="Proteomes" id="UP001211907">
    <property type="component" value="Unassembled WGS sequence"/>
</dbReference>
<evidence type="ECO:0000313" key="3">
    <source>
        <dbReference type="EMBL" id="KAJ3128243.1"/>
    </source>
</evidence>
<feature type="region of interest" description="Disordered" evidence="1">
    <location>
        <begin position="236"/>
        <end position="271"/>
    </location>
</feature>
<evidence type="ECO:0000259" key="2">
    <source>
        <dbReference type="Pfam" id="PF25534"/>
    </source>
</evidence>
<protein>
    <recommendedName>
        <fullName evidence="2">DUF7918 domain-containing protein</fullName>
    </recommendedName>
</protein>
<name>A0AAD5XF71_9FUNG</name>
<keyword evidence="4" id="KW-1185">Reference proteome</keyword>
<feature type="compositionally biased region" description="Basic and acidic residues" evidence="1">
    <location>
        <begin position="262"/>
        <end position="271"/>
    </location>
</feature>
<dbReference type="AlphaFoldDB" id="A0AAD5XF71"/>
<evidence type="ECO:0000256" key="1">
    <source>
        <dbReference type="SAM" id="MobiDB-lite"/>
    </source>
</evidence>
<feature type="compositionally biased region" description="Polar residues" evidence="1">
    <location>
        <begin position="236"/>
        <end position="247"/>
    </location>
</feature>
<dbReference type="EMBL" id="JADGJH010000473">
    <property type="protein sequence ID" value="KAJ3128243.1"/>
    <property type="molecule type" value="Genomic_DNA"/>
</dbReference>